<accession>A0A0D0BBL0</accession>
<reference evidence="2" key="2">
    <citation type="submission" date="2015-01" db="EMBL/GenBank/DDBJ databases">
        <title>Evolutionary Origins and Diversification of the Mycorrhizal Mutualists.</title>
        <authorList>
            <consortium name="DOE Joint Genome Institute"/>
            <consortium name="Mycorrhizal Genomics Consortium"/>
            <person name="Kohler A."/>
            <person name="Kuo A."/>
            <person name="Nagy L.G."/>
            <person name="Floudas D."/>
            <person name="Copeland A."/>
            <person name="Barry K.W."/>
            <person name="Cichocki N."/>
            <person name="Veneault-Fourrey C."/>
            <person name="LaButti K."/>
            <person name="Lindquist E.A."/>
            <person name="Lipzen A."/>
            <person name="Lundell T."/>
            <person name="Morin E."/>
            <person name="Murat C."/>
            <person name="Riley R."/>
            <person name="Ohm R."/>
            <person name="Sun H."/>
            <person name="Tunlid A."/>
            <person name="Henrissat B."/>
            <person name="Grigoriev I.V."/>
            <person name="Hibbett D.S."/>
            <person name="Martin F."/>
        </authorList>
    </citation>
    <scope>NUCLEOTIDE SEQUENCE [LARGE SCALE GENOMIC DNA]</scope>
    <source>
        <strain evidence="2">UH-Slu-Lm8-n1</strain>
    </source>
</reference>
<reference evidence="1 2" key="1">
    <citation type="submission" date="2014-04" db="EMBL/GenBank/DDBJ databases">
        <authorList>
            <consortium name="DOE Joint Genome Institute"/>
            <person name="Kuo A."/>
            <person name="Ruytinx J."/>
            <person name="Rineau F."/>
            <person name="Colpaert J."/>
            <person name="Kohler A."/>
            <person name="Nagy L.G."/>
            <person name="Floudas D."/>
            <person name="Copeland A."/>
            <person name="Barry K.W."/>
            <person name="Cichocki N."/>
            <person name="Veneault-Fourrey C."/>
            <person name="LaButti K."/>
            <person name="Lindquist E.A."/>
            <person name="Lipzen A."/>
            <person name="Lundell T."/>
            <person name="Morin E."/>
            <person name="Murat C."/>
            <person name="Sun H."/>
            <person name="Tunlid A."/>
            <person name="Henrissat B."/>
            <person name="Grigoriev I.V."/>
            <person name="Hibbett D.S."/>
            <person name="Martin F."/>
            <person name="Nordberg H.P."/>
            <person name="Cantor M.N."/>
            <person name="Hua S.X."/>
        </authorList>
    </citation>
    <scope>NUCLEOTIDE SEQUENCE [LARGE SCALE GENOMIC DNA]</scope>
    <source>
        <strain evidence="1 2">UH-Slu-Lm8-n1</strain>
    </source>
</reference>
<organism evidence="1 2">
    <name type="scientific">Suillus luteus UH-Slu-Lm8-n1</name>
    <dbReference type="NCBI Taxonomy" id="930992"/>
    <lineage>
        <taxon>Eukaryota</taxon>
        <taxon>Fungi</taxon>
        <taxon>Dikarya</taxon>
        <taxon>Basidiomycota</taxon>
        <taxon>Agaricomycotina</taxon>
        <taxon>Agaricomycetes</taxon>
        <taxon>Agaricomycetidae</taxon>
        <taxon>Boletales</taxon>
        <taxon>Suillineae</taxon>
        <taxon>Suillaceae</taxon>
        <taxon>Suillus</taxon>
    </lineage>
</organism>
<protein>
    <submittedName>
        <fullName evidence="1">Uncharacterized protein</fullName>
    </submittedName>
</protein>
<proteinExistence type="predicted"/>
<name>A0A0D0BBL0_9AGAM</name>
<sequence>MVLGTVDENNMTKQEYEDFFDTIIKLLISDLRSSSHPPIYTLDIGMPLLVLFVLRQLSQTYFTPTTSDPK</sequence>
<evidence type="ECO:0000313" key="2">
    <source>
        <dbReference type="Proteomes" id="UP000054485"/>
    </source>
</evidence>
<dbReference type="HOGENOM" id="CLU_2759486_0_0_1"/>
<dbReference type="EMBL" id="KN835286">
    <property type="protein sequence ID" value="KIK40898.1"/>
    <property type="molecule type" value="Genomic_DNA"/>
</dbReference>
<dbReference type="AlphaFoldDB" id="A0A0D0BBL0"/>
<dbReference type="InParanoid" id="A0A0D0BBL0"/>
<evidence type="ECO:0000313" key="1">
    <source>
        <dbReference type="EMBL" id="KIK40898.1"/>
    </source>
</evidence>
<gene>
    <name evidence="1" type="ORF">CY34DRAFT_806686</name>
</gene>
<keyword evidence="2" id="KW-1185">Reference proteome</keyword>
<dbReference type="Proteomes" id="UP000054485">
    <property type="component" value="Unassembled WGS sequence"/>
</dbReference>